<keyword evidence="1" id="KW-1133">Transmembrane helix</keyword>
<feature type="transmembrane region" description="Helical" evidence="1">
    <location>
        <begin position="23"/>
        <end position="42"/>
    </location>
</feature>
<dbReference type="AlphaFoldDB" id="A0A858PY75"/>
<feature type="transmembrane region" description="Helical" evidence="1">
    <location>
        <begin position="48"/>
        <end position="68"/>
    </location>
</feature>
<evidence type="ECO:0000256" key="1">
    <source>
        <dbReference type="SAM" id="Phobius"/>
    </source>
</evidence>
<gene>
    <name evidence="2" type="ORF">ANPL_02255</name>
</gene>
<feature type="transmembrane region" description="Helical" evidence="1">
    <location>
        <begin position="89"/>
        <end position="111"/>
    </location>
</feature>
<name>A0A858PY75_9RICK</name>
<feature type="transmembrane region" description="Helical" evidence="1">
    <location>
        <begin position="117"/>
        <end position="140"/>
    </location>
</feature>
<reference evidence="2 3" key="1">
    <citation type="journal article" date="2020" name="Pathogens">
        <title>First Whole Genome Sequence of Anaplasma platys, an Obligate Intracellular Rickettsial Pathogen of Dogs.</title>
        <authorList>
            <person name="Llanes A."/>
            <person name="Rajeev S."/>
        </authorList>
    </citation>
    <scope>NUCLEOTIDE SEQUENCE [LARGE SCALE GENOMIC DNA]</scope>
    <source>
        <strain evidence="2 3">S3</strain>
    </source>
</reference>
<accession>A0A858PY75</accession>
<evidence type="ECO:0000313" key="3">
    <source>
        <dbReference type="Proteomes" id="UP000500930"/>
    </source>
</evidence>
<dbReference type="KEGG" id="aplt:ANPL_02255"/>
<evidence type="ECO:0000313" key="2">
    <source>
        <dbReference type="EMBL" id="QJC27529.1"/>
    </source>
</evidence>
<dbReference type="Proteomes" id="UP000500930">
    <property type="component" value="Chromosome"/>
</dbReference>
<keyword evidence="1" id="KW-0812">Transmembrane</keyword>
<keyword evidence="1" id="KW-0472">Membrane</keyword>
<proteinExistence type="predicted"/>
<sequence>MVIKKEIFMLGNMRRGLSSSDRLTVAAFVVFSALLLLVWVYWATESTAALSILCVCSSLILFIILTPFQYIDCKRMYKREGRATSNLETVLGVMGGLLVMTCYIMGTLNAFSGDVSSTQIICASIDFIPFFALPLAWIVCRAYEQYHRAENTTVGLPSYDGRAGEFSRDQVGYASYRGRDETYSTVFVPTFLIVRDVQGRGVDTTREAPQVFVDEGHVLGR</sequence>
<keyword evidence="3" id="KW-1185">Reference proteome</keyword>
<dbReference type="EMBL" id="CP046391">
    <property type="protein sequence ID" value="QJC27529.1"/>
    <property type="molecule type" value="Genomic_DNA"/>
</dbReference>
<organism evidence="2 3">
    <name type="scientific">Anaplasma platys</name>
    <dbReference type="NCBI Taxonomy" id="949"/>
    <lineage>
        <taxon>Bacteria</taxon>
        <taxon>Pseudomonadati</taxon>
        <taxon>Pseudomonadota</taxon>
        <taxon>Alphaproteobacteria</taxon>
        <taxon>Rickettsiales</taxon>
        <taxon>Anaplasmataceae</taxon>
        <taxon>Anaplasma</taxon>
    </lineage>
</organism>
<protein>
    <submittedName>
        <fullName evidence="2">Uncharacterized protein</fullName>
    </submittedName>
</protein>